<organism evidence="1 2">
    <name type="scientific">Trichoderma lentiforme</name>
    <dbReference type="NCBI Taxonomy" id="1567552"/>
    <lineage>
        <taxon>Eukaryota</taxon>
        <taxon>Fungi</taxon>
        <taxon>Dikarya</taxon>
        <taxon>Ascomycota</taxon>
        <taxon>Pezizomycotina</taxon>
        <taxon>Sordariomycetes</taxon>
        <taxon>Hypocreomycetidae</taxon>
        <taxon>Hypocreales</taxon>
        <taxon>Hypocreaceae</taxon>
        <taxon>Trichoderma</taxon>
    </lineage>
</organism>
<sequence length="94" mass="10545">MSYAGLWPSRVAYCDTIFIILEEHIKCAFNEMNGKSSSQWLRRLSNNASAPKRKPSMGRKLHDEIMKSFLGPIGLTVMSYVGVSGMTRCARQST</sequence>
<protein>
    <submittedName>
        <fullName evidence="1">Uncharacterized protein</fullName>
    </submittedName>
</protein>
<dbReference type="Proteomes" id="UP000801864">
    <property type="component" value="Unassembled WGS sequence"/>
</dbReference>
<evidence type="ECO:0000313" key="1">
    <source>
        <dbReference type="EMBL" id="KAF3065513.1"/>
    </source>
</evidence>
<comment type="caution">
    <text evidence="1">The sequence shown here is derived from an EMBL/GenBank/DDBJ whole genome shotgun (WGS) entry which is preliminary data.</text>
</comment>
<name>A0A9P4X9C1_9HYPO</name>
<proteinExistence type="predicted"/>
<dbReference type="AlphaFoldDB" id="A0A9P4X9C1"/>
<gene>
    <name evidence="1" type="ORF">CFAM422_009750</name>
</gene>
<dbReference type="EMBL" id="QLNT01000018">
    <property type="protein sequence ID" value="KAF3065513.1"/>
    <property type="molecule type" value="Genomic_DNA"/>
</dbReference>
<reference evidence="1 2" key="1">
    <citation type="submission" date="2018-06" db="EMBL/GenBank/DDBJ databases">
        <title>Genome analysis of cellulolytic fungus Trichoderma lentiforme CFAM-422.</title>
        <authorList>
            <person name="Steindorff A.S."/>
            <person name="Formighieri E.F."/>
            <person name="Midorikawa G.E.O."/>
            <person name="Tamietti M.S."/>
            <person name="Ramos E.Z."/>
            <person name="Silva A.S."/>
            <person name="Bon E.P.S."/>
            <person name="Mendes T.D."/>
            <person name="Damaso M.C.T."/>
            <person name="Favaro L.C.L."/>
        </authorList>
    </citation>
    <scope>NUCLEOTIDE SEQUENCE [LARGE SCALE GENOMIC DNA]</scope>
    <source>
        <strain evidence="1 2">CFAM-422</strain>
    </source>
</reference>
<keyword evidence="2" id="KW-1185">Reference proteome</keyword>
<accession>A0A9P4X9C1</accession>
<evidence type="ECO:0000313" key="2">
    <source>
        <dbReference type="Proteomes" id="UP000801864"/>
    </source>
</evidence>